<name>A0A2W5ED95_9HYPH</name>
<dbReference type="AlphaFoldDB" id="A0A2W5ED95"/>
<gene>
    <name evidence="2" type="ORF">DI595_22625</name>
</gene>
<organism evidence="2 3">
    <name type="scientific">Agrobacterium fabrum</name>
    <dbReference type="NCBI Taxonomy" id="1176649"/>
    <lineage>
        <taxon>Bacteria</taxon>
        <taxon>Pseudomonadati</taxon>
        <taxon>Pseudomonadota</taxon>
        <taxon>Alphaproteobacteria</taxon>
        <taxon>Hyphomicrobiales</taxon>
        <taxon>Rhizobiaceae</taxon>
        <taxon>Rhizobium/Agrobacterium group</taxon>
        <taxon>Agrobacterium</taxon>
        <taxon>Agrobacterium tumefaciens complex</taxon>
    </lineage>
</organism>
<proteinExistence type="predicted"/>
<protein>
    <submittedName>
        <fullName evidence="2">Uncharacterized protein</fullName>
    </submittedName>
</protein>
<evidence type="ECO:0000256" key="1">
    <source>
        <dbReference type="SAM" id="MobiDB-lite"/>
    </source>
</evidence>
<reference evidence="2 3" key="1">
    <citation type="submission" date="2017-08" db="EMBL/GenBank/DDBJ databases">
        <title>Infants hospitalized years apart are colonized by the same room-sourced microbial strains.</title>
        <authorList>
            <person name="Brooks B."/>
            <person name="Olm M.R."/>
            <person name="Firek B.A."/>
            <person name="Baker R."/>
            <person name="Thomas B.C."/>
            <person name="Morowitz M.J."/>
            <person name="Banfield J.F."/>
        </authorList>
    </citation>
    <scope>NUCLEOTIDE SEQUENCE [LARGE SCALE GENOMIC DNA]</scope>
    <source>
        <strain evidence="2">S2_009_000_R2_73</strain>
    </source>
</reference>
<dbReference type="Proteomes" id="UP000249769">
    <property type="component" value="Unassembled WGS sequence"/>
</dbReference>
<evidence type="ECO:0000313" key="2">
    <source>
        <dbReference type="EMBL" id="PZP42001.1"/>
    </source>
</evidence>
<comment type="caution">
    <text evidence="2">The sequence shown here is derived from an EMBL/GenBank/DDBJ whole genome shotgun (WGS) entry which is preliminary data.</text>
</comment>
<accession>A0A2W5ED95</accession>
<dbReference type="EMBL" id="QFOL01000515">
    <property type="protein sequence ID" value="PZP42001.1"/>
    <property type="molecule type" value="Genomic_DNA"/>
</dbReference>
<sequence>MSMAEIIPIGDARRSLRPAGAVGQVMGPAKVVLFTGVRYEKRDTEPTGKVVRKGKSAAETALKS</sequence>
<feature type="region of interest" description="Disordered" evidence="1">
    <location>
        <begin position="45"/>
        <end position="64"/>
    </location>
</feature>
<evidence type="ECO:0000313" key="3">
    <source>
        <dbReference type="Proteomes" id="UP000249769"/>
    </source>
</evidence>